<evidence type="ECO:0000256" key="1">
    <source>
        <dbReference type="SAM" id="MobiDB-lite"/>
    </source>
</evidence>
<accession>A0A5N5G3A5</accession>
<dbReference type="AlphaFoldDB" id="A0A5N5G3A5"/>
<protein>
    <recommendedName>
        <fullName evidence="2">DUF8204 domain-containing protein</fullName>
    </recommendedName>
</protein>
<dbReference type="Proteomes" id="UP000327157">
    <property type="component" value="Unassembled WGS sequence"/>
</dbReference>
<gene>
    <name evidence="3" type="ORF">D8674_042623</name>
</gene>
<dbReference type="PANTHER" id="PTHR34566">
    <property type="entry name" value="ALTERED INHERITANCE OF MITOCHONDRIA PROTEIN"/>
    <property type="match status" value="1"/>
</dbReference>
<dbReference type="PANTHER" id="PTHR34566:SF2">
    <property type="entry name" value="ALTERED INHERITANCE OF MITOCHONDRIA PROTEIN"/>
    <property type="match status" value="1"/>
</dbReference>
<reference evidence="3 4" key="1">
    <citation type="submission" date="2019-09" db="EMBL/GenBank/DDBJ databases">
        <authorList>
            <person name="Ou C."/>
        </authorList>
    </citation>
    <scope>NUCLEOTIDE SEQUENCE [LARGE SCALE GENOMIC DNA]</scope>
    <source>
        <strain evidence="3">S2</strain>
        <tissue evidence="3">Leaf</tissue>
    </source>
</reference>
<evidence type="ECO:0000313" key="4">
    <source>
        <dbReference type="Proteomes" id="UP000327157"/>
    </source>
</evidence>
<dbReference type="InterPro" id="IPR058517">
    <property type="entry name" value="DUF8204"/>
</dbReference>
<dbReference type="EMBL" id="SMOL01000516">
    <property type="protein sequence ID" value="KAB2609778.1"/>
    <property type="molecule type" value="Genomic_DNA"/>
</dbReference>
<dbReference type="OrthoDB" id="510712at2759"/>
<name>A0A5N5G3A5_9ROSA</name>
<dbReference type="Pfam" id="PF26631">
    <property type="entry name" value="DUF8204"/>
    <property type="match status" value="1"/>
</dbReference>
<comment type="caution">
    <text evidence="3">The sequence shown here is derived from an EMBL/GenBank/DDBJ whole genome shotgun (WGS) entry which is preliminary data.</text>
</comment>
<keyword evidence="4" id="KW-1185">Reference proteome</keyword>
<proteinExistence type="predicted"/>
<reference evidence="3 4" key="2">
    <citation type="submission" date="2019-11" db="EMBL/GenBank/DDBJ databases">
        <title>A de novo genome assembly of a pear dwarfing rootstock.</title>
        <authorList>
            <person name="Wang F."/>
            <person name="Wang J."/>
            <person name="Li S."/>
            <person name="Zhang Y."/>
            <person name="Fang M."/>
            <person name="Ma L."/>
            <person name="Zhao Y."/>
            <person name="Jiang S."/>
        </authorList>
    </citation>
    <scope>NUCLEOTIDE SEQUENCE [LARGE SCALE GENOMIC DNA]</scope>
    <source>
        <strain evidence="3">S2</strain>
        <tissue evidence="3">Leaf</tissue>
    </source>
</reference>
<organism evidence="3 4">
    <name type="scientific">Pyrus ussuriensis x Pyrus communis</name>
    <dbReference type="NCBI Taxonomy" id="2448454"/>
    <lineage>
        <taxon>Eukaryota</taxon>
        <taxon>Viridiplantae</taxon>
        <taxon>Streptophyta</taxon>
        <taxon>Embryophyta</taxon>
        <taxon>Tracheophyta</taxon>
        <taxon>Spermatophyta</taxon>
        <taxon>Magnoliopsida</taxon>
        <taxon>eudicotyledons</taxon>
        <taxon>Gunneridae</taxon>
        <taxon>Pentapetalae</taxon>
        <taxon>rosids</taxon>
        <taxon>fabids</taxon>
        <taxon>Rosales</taxon>
        <taxon>Rosaceae</taxon>
        <taxon>Amygdaloideae</taxon>
        <taxon>Maleae</taxon>
        <taxon>Pyrus</taxon>
    </lineage>
</organism>
<feature type="domain" description="DUF8204" evidence="2">
    <location>
        <begin position="20"/>
        <end position="110"/>
    </location>
</feature>
<feature type="region of interest" description="Disordered" evidence="1">
    <location>
        <begin position="1"/>
        <end position="23"/>
    </location>
</feature>
<sequence length="196" mass="21888">MDTNNNGKDELPDQSKASKKGRSCKGTLYYSSALKSKAYNPLCVGIPRAIPEVPQSIVSETETKASKDDRHLTEFRYACAGYSLYLDRITKDHSGKEQPELPVCYGLELLVGKRMVQKTPAAAPVSAHVHHKQDVHEVPQTQRQQPTQSAGSLFFNRFTRNADLVASGVTKNIRKVGNYIKASVDDFLYQYRGRPK</sequence>
<evidence type="ECO:0000313" key="3">
    <source>
        <dbReference type="EMBL" id="KAB2609778.1"/>
    </source>
</evidence>
<evidence type="ECO:0000259" key="2">
    <source>
        <dbReference type="Pfam" id="PF26631"/>
    </source>
</evidence>